<reference evidence="3 4" key="1">
    <citation type="submission" date="2019-07" db="EMBL/GenBank/DDBJ databases">
        <title>Whole genome shotgun sequence of Cellulomonas persica NBRC 101101.</title>
        <authorList>
            <person name="Hosoyama A."/>
            <person name="Uohara A."/>
            <person name="Ohji S."/>
            <person name="Ichikawa N."/>
        </authorList>
    </citation>
    <scope>NUCLEOTIDE SEQUENCE [LARGE SCALE GENOMIC DNA]</scope>
    <source>
        <strain evidence="3 4">NBRC 101101</strain>
    </source>
</reference>
<name>A0A510URS6_9CELL</name>
<keyword evidence="2" id="KW-0812">Transmembrane</keyword>
<evidence type="ECO:0000256" key="1">
    <source>
        <dbReference type="SAM" id="MobiDB-lite"/>
    </source>
</evidence>
<feature type="transmembrane region" description="Helical" evidence="2">
    <location>
        <begin position="301"/>
        <end position="320"/>
    </location>
</feature>
<proteinExistence type="predicted"/>
<organism evidence="3 4">
    <name type="scientific">Cellulomonas persica</name>
    <dbReference type="NCBI Taxonomy" id="76861"/>
    <lineage>
        <taxon>Bacteria</taxon>
        <taxon>Bacillati</taxon>
        <taxon>Actinomycetota</taxon>
        <taxon>Actinomycetes</taxon>
        <taxon>Micrococcales</taxon>
        <taxon>Cellulomonadaceae</taxon>
        <taxon>Cellulomonas</taxon>
    </lineage>
</organism>
<accession>A0A510URS6</accession>
<feature type="transmembrane region" description="Helical" evidence="2">
    <location>
        <begin position="229"/>
        <end position="248"/>
    </location>
</feature>
<feature type="transmembrane region" description="Helical" evidence="2">
    <location>
        <begin position="269"/>
        <end position="289"/>
    </location>
</feature>
<keyword evidence="2" id="KW-1133">Transmembrane helix</keyword>
<evidence type="ECO:0000313" key="3">
    <source>
        <dbReference type="EMBL" id="GEK17299.1"/>
    </source>
</evidence>
<protein>
    <submittedName>
        <fullName evidence="3">Uncharacterized protein</fullName>
    </submittedName>
</protein>
<feature type="region of interest" description="Disordered" evidence="1">
    <location>
        <begin position="358"/>
        <end position="385"/>
    </location>
</feature>
<dbReference type="RefSeq" id="WP_146805580.1">
    <property type="nucleotide sequence ID" value="NZ_BJUA01000004.1"/>
</dbReference>
<dbReference type="OrthoDB" id="4829762at2"/>
<evidence type="ECO:0000313" key="4">
    <source>
        <dbReference type="Proteomes" id="UP000321386"/>
    </source>
</evidence>
<dbReference type="AlphaFoldDB" id="A0A510URS6"/>
<sequence length="385" mass="39568">MTRGIPLAWCLAAYPPRWRALRAREVAEFLAEAQAVASQPGDPAPGAGPRVSVREAAGLVRGGIATRLRTGPPLRTRAAYRMLDSRVPARYRGWVHDERSTVLGALGEWMWSAVAFGAAAAVTRVPTLAMMALVMLPVVLVRRSLHGARHRAKHLVRQPDEPPTAWDLGWGWGPRPRLAARAALTWVLVGGVVATAAAVTVVLVAPGHYDVRGCGQACVEATAVPPGGLGPAGGAALAVAALVGAVLAGVGTRHLRAGAPALPEQPHRVVVRSGLTAALVVLLIVLPVLAVLGLELTSAPAFAYLVAAGGLVVLPVLAVARAALRTRGPRPDAVALVDVVALLRGRAPDVDAPRGCAVAGPWSAAPDGGPWSAAPDGGPGQPDPR</sequence>
<dbReference type="EMBL" id="BJUA01000004">
    <property type="protein sequence ID" value="GEK17299.1"/>
    <property type="molecule type" value="Genomic_DNA"/>
</dbReference>
<keyword evidence="4" id="KW-1185">Reference proteome</keyword>
<keyword evidence="2" id="KW-0472">Membrane</keyword>
<dbReference type="Proteomes" id="UP000321386">
    <property type="component" value="Unassembled WGS sequence"/>
</dbReference>
<comment type="caution">
    <text evidence="3">The sequence shown here is derived from an EMBL/GenBank/DDBJ whole genome shotgun (WGS) entry which is preliminary data.</text>
</comment>
<evidence type="ECO:0000256" key="2">
    <source>
        <dbReference type="SAM" id="Phobius"/>
    </source>
</evidence>
<gene>
    <name evidence="3" type="ORF">CPE01_10320</name>
</gene>
<feature type="transmembrane region" description="Helical" evidence="2">
    <location>
        <begin position="128"/>
        <end position="145"/>
    </location>
</feature>
<feature type="transmembrane region" description="Helical" evidence="2">
    <location>
        <begin position="183"/>
        <end position="209"/>
    </location>
</feature>